<dbReference type="EMBL" id="VSIX01000008">
    <property type="protein sequence ID" value="TYB32068.1"/>
    <property type="molecule type" value="Genomic_DNA"/>
</dbReference>
<keyword evidence="8" id="KW-1003">Cell membrane</keyword>
<evidence type="ECO:0000256" key="7">
    <source>
        <dbReference type="ARBA" id="ARBA00023136"/>
    </source>
</evidence>
<feature type="transmembrane region" description="Helical" evidence="8">
    <location>
        <begin position="6"/>
        <end position="33"/>
    </location>
</feature>
<evidence type="ECO:0000256" key="4">
    <source>
        <dbReference type="ARBA" id="ARBA00022967"/>
    </source>
</evidence>
<feature type="transmembrane region" description="Helical" evidence="8">
    <location>
        <begin position="168"/>
        <end position="193"/>
    </location>
</feature>
<evidence type="ECO:0000313" key="10">
    <source>
        <dbReference type="Proteomes" id="UP000324143"/>
    </source>
</evidence>
<keyword evidence="2 8" id="KW-0813">Transport</keyword>
<dbReference type="NCBIfam" id="TIGR01943">
    <property type="entry name" value="rnfA"/>
    <property type="match status" value="1"/>
</dbReference>
<comment type="function">
    <text evidence="8">Part of a membrane-bound complex that couples electron transfer with translocation of ions across the membrane.</text>
</comment>
<organism evidence="9 10">
    <name type="scientific">Candidatus Mcinerneyibacterium aminivorans</name>
    <dbReference type="NCBI Taxonomy" id="2703815"/>
    <lineage>
        <taxon>Bacteria</taxon>
        <taxon>Candidatus Macinerneyibacteriota</taxon>
        <taxon>Candidatus Mcinerneyibacteria</taxon>
        <taxon>Candidatus Mcinerneyibacteriales</taxon>
        <taxon>Candidatus Mcinerneyibacteriaceae</taxon>
        <taxon>Candidatus Mcinerneyibacterium</taxon>
    </lineage>
</organism>
<evidence type="ECO:0000256" key="5">
    <source>
        <dbReference type="ARBA" id="ARBA00022982"/>
    </source>
</evidence>
<keyword evidence="5 8" id="KW-0249">Electron transport</keyword>
<comment type="subunit">
    <text evidence="8">The complex is composed of six subunits: RnfA, RnfB, RnfC, RnfD, RnfE and RnfG.</text>
</comment>
<dbReference type="GO" id="GO:0005886">
    <property type="term" value="C:plasma membrane"/>
    <property type="evidence" value="ECO:0007669"/>
    <property type="project" value="UniProtKB-SubCell"/>
</dbReference>
<dbReference type="PIRSF" id="PIRSF006102">
    <property type="entry name" value="NQR_DE"/>
    <property type="match status" value="1"/>
</dbReference>
<keyword evidence="3 8" id="KW-0812">Transmembrane</keyword>
<dbReference type="InterPro" id="IPR011293">
    <property type="entry name" value="Ion_transpt_RnfA/RsxA"/>
</dbReference>
<comment type="caution">
    <text evidence="9">The sequence shown here is derived from an EMBL/GenBank/DDBJ whole genome shotgun (WGS) entry which is preliminary data.</text>
</comment>
<feature type="transmembrane region" description="Helical" evidence="8">
    <location>
        <begin position="73"/>
        <end position="94"/>
    </location>
</feature>
<keyword evidence="7 8" id="KW-0472">Membrane</keyword>
<dbReference type="GO" id="GO:0012505">
    <property type="term" value="C:endomembrane system"/>
    <property type="evidence" value="ECO:0007669"/>
    <property type="project" value="UniProtKB-SubCell"/>
</dbReference>
<dbReference type="PANTHER" id="PTHR30335">
    <property type="entry name" value="INTEGRAL MEMBRANE PROTEIN OF SOXR-REDUCING COMPLEX"/>
    <property type="match status" value="1"/>
</dbReference>
<protein>
    <recommendedName>
        <fullName evidence="8">Ion-translocating oxidoreductase complex subunit A</fullName>
        <ecNumber evidence="8">7.-.-.-</ecNumber>
    </recommendedName>
    <alternativeName>
        <fullName evidence="8">Rnf electron transport complex subunit A</fullName>
    </alternativeName>
</protein>
<evidence type="ECO:0000256" key="2">
    <source>
        <dbReference type="ARBA" id="ARBA00022448"/>
    </source>
</evidence>
<dbReference type="Proteomes" id="UP000324143">
    <property type="component" value="Unassembled WGS sequence"/>
</dbReference>
<name>A0A5D0MLE4_9BACT</name>
<gene>
    <name evidence="8" type="primary">rnfA</name>
    <name evidence="9" type="ORF">FXF47_00945</name>
</gene>
<comment type="subcellular location">
    <subcellularLocation>
        <location evidence="8">Cell membrane</location>
        <topology evidence="8">Multi-pass membrane protein</topology>
    </subcellularLocation>
    <subcellularLocation>
        <location evidence="1">Endomembrane system</location>
        <topology evidence="1">Multi-pass membrane protein</topology>
    </subcellularLocation>
</comment>
<feature type="transmembrane region" description="Helical" evidence="8">
    <location>
        <begin position="40"/>
        <end position="61"/>
    </location>
</feature>
<dbReference type="Pfam" id="PF02508">
    <property type="entry name" value="Rnf-Nqr"/>
    <property type="match status" value="1"/>
</dbReference>
<dbReference type="AlphaFoldDB" id="A0A5D0MLE4"/>
<feature type="transmembrane region" description="Helical" evidence="8">
    <location>
        <begin position="136"/>
        <end position="156"/>
    </location>
</feature>
<keyword evidence="6 8" id="KW-1133">Transmembrane helix</keyword>
<dbReference type="InterPro" id="IPR050133">
    <property type="entry name" value="NqrDE/RnfAE_oxidrdctase"/>
</dbReference>
<keyword evidence="10" id="KW-1185">Reference proteome</keyword>
<comment type="similarity">
    <text evidence="8">Belongs to the NqrDE/RnfAE family.</text>
</comment>
<evidence type="ECO:0000313" key="9">
    <source>
        <dbReference type="EMBL" id="TYB32068.1"/>
    </source>
</evidence>
<dbReference type="InterPro" id="IPR003667">
    <property type="entry name" value="NqrDE/RnfAE"/>
</dbReference>
<dbReference type="EC" id="7.-.-.-" evidence="8"/>
<evidence type="ECO:0000256" key="8">
    <source>
        <dbReference type="HAMAP-Rule" id="MF_00459"/>
    </source>
</evidence>
<reference evidence="9" key="1">
    <citation type="submission" date="2019-08" db="EMBL/GenBank/DDBJ databases">
        <title>Genomic characterization of a novel candidate phylum (ARYD3) from a high temperature, high salinity tertiary oil reservoir in north central Oklahoma, USA.</title>
        <authorList>
            <person name="Youssef N.H."/>
            <person name="Yadav A."/>
            <person name="Elshahed M.S."/>
        </authorList>
    </citation>
    <scope>NUCLEOTIDE SEQUENCE [LARGE SCALE GENOMIC DNA]</scope>
    <source>
        <strain evidence="9">ARYD3</strain>
    </source>
</reference>
<dbReference type="PANTHER" id="PTHR30335:SF1">
    <property type="entry name" value="NA(+)-TRANSLOCATING NADH-QUINONE REDUCTASE SUBUNIT E"/>
    <property type="match status" value="1"/>
</dbReference>
<evidence type="ECO:0000256" key="6">
    <source>
        <dbReference type="ARBA" id="ARBA00022989"/>
    </source>
</evidence>
<sequence length="196" mass="21455">MNFLSAFAIFFAAIFTNNILLTNYLGMCSFLAVSRKVDTSVGLGLAVTFVMTFTSAINWLVYHFILTPLDLVYLRYIIFIVIIAAFVQLVEMIIERVSDILYASLGIFLPLITVNCSILGVSLFMVIRDYTFINSIAYGLGSGIGWFLAIIAMAGIREKMDRSRIPNGLEGAGIALIIAGIMAMAFVGFSGMLNLS</sequence>
<feature type="transmembrane region" description="Helical" evidence="8">
    <location>
        <begin position="101"/>
        <end position="124"/>
    </location>
</feature>
<evidence type="ECO:0000256" key="1">
    <source>
        <dbReference type="ARBA" id="ARBA00004127"/>
    </source>
</evidence>
<evidence type="ECO:0000256" key="3">
    <source>
        <dbReference type="ARBA" id="ARBA00022692"/>
    </source>
</evidence>
<proteinExistence type="inferred from homology"/>
<dbReference type="GO" id="GO:0022900">
    <property type="term" value="P:electron transport chain"/>
    <property type="evidence" value="ECO:0007669"/>
    <property type="project" value="UniProtKB-UniRule"/>
</dbReference>
<keyword evidence="4 8" id="KW-1278">Translocase</keyword>
<accession>A0A5D0MLE4</accession>
<dbReference type="HAMAP" id="MF_00459">
    <property type="entry name" value="RsxA_RnfA"/>
    <property type="match status" value="1"/>
</dbReference>